<feature type="transmembrane region" description="Helical" evidence="8">
    <location>
        <begin position="85"/>
        <end position="104"/>
    </location>
</feature>
<feature type="transmembrane region" description="Helical" evidence="8">
    <location>
        <begin position="116"/>
        <end position="142"/>
    </location>
</feature>
<feature type="transmembrane region" description="Helical" evidence="8">
    <location>
        <begin position="148"/>
        <end position="167"/>
    </location>
</feature>
<dbReference type="Gene3D" id="1.20.1250.20">
    <property type="entry name" value="MFS general substrate transporter like domains"/>
    <property type="match status" value="1"/>
</dbReference>
<feature type="transmembrane region" description="Helical" evidence="8">
    <location>
        <begin position="204"/>
        <end position="223"/>
    </location>
</feature>
<proteinExistence type="predicted"/>
<dbReference type="OrthoDB" id="10021397at2759"/>
<dbReference type="RefSeq" id="XP_018129277.1">
    <property type="nucleotide sequence ID" value="XM_018274627.2"/>
</dbReference>
<evidence type="ECO:0000256" key="3">
    <source>
        <dbReference type="ARBA" id="ARBA00022692"/>
    </source>
</evidence>
<evidence type="ECO:0000259" key="9">
    <source>
        <dbReference type="PROSITE" id="PS50850"/>
    </source>
</evidence>
<feature type="region of interest" description="Disordered" evidence="7">
    <location>
        <begin position="563"/>
        <end position="586"/>
    </location>
</feature>
<dbReference type="GeneID" id="28838547"/>
<feature type="transmembrane region" description="Helical" evidence="8">
    <location>
        <begin position="352"/>
        <end position="371"/>
    </location>
</feature>
<keyword evidence="11" id="KW-1185">Reference proteome</keyword>
<feature type="transmembrane region" description="Helical" evidence="8">
    <location>
        <begin position="440"/>
        <end position="463"/>
    </location>
</feature>
<evidence type="ECO:0000256" key="1">
    <source>
        <dbReference type="ARBA" id="ARBA00004141"/>
    </source>
</evidence>
<evidence type="ECO:0000313" key="10">
    <source>
        <dbReference type="EMBL" id="OBT95544.1"/>
    </source>
</evidence>
<feature type="transmembrane region" description="Helical" evidence="8">
    <location>
        <begin position="408"/>
        <end position="428"/>
    </location>
</feature>
<reference evidence="10 11" key="1">
    <citation type="submission" date="2016-03" db="EMBL/GenBank/DDBJ databases">
        <title>Comparative genomics of Pseudogymnoascus destructans, the fungus causing white-nose syndrome of bats.</title>
        <authorList>
            <person name="Palmer J.M."/>
            <person name="Drees K.P."/>
            <person name="Foster J.T."/>
            <person name="Lindner D.L."/>
        </authorList>
    </citation>
    <scope>NUCLEOTIDE SEQUENCE [LARGE SCALE GENOMIC DNA]</scope>
    <source>
        <strain evidence="10 11">UAMH 10579</strain>
    </source>
</reference>
<comment type="subcellular location">
    <subcellularLocation>
        <location evidence="1">Membrane</location>
        <topology evidence="1">Multi-pass membrane protein</topology>
    </subcellularLocation>
</comment>
<feature type="region of interest" description="Disordered" evidence="7">
    <location>
        <begin position="19"/>
        <end position="38"/>
    </location>
</feature>
<dbReference type="SUPFAM" id="SSF103473">
    <property type="entry name" value="MFS general substrate transporter"/>
    <property type="match status" value="1"/>
</dbReference>
<feature type="domain" description="Major facilitator superfamily (MFS) profile" evidence="9">
    <location>
        <begin position="51"/>
        <end position="540"/>
    </location>
</feature>
<dbReference type="PRINTS" id="PR01036">
    <property type="entry name" value="TCRTETB"/>
</dbReference>
<sequence>MTTTASAQRDDRVLNISEKPTDTVGSNLTGHSNSDTIEGQKHERGLRFWSIIIGLGFTSLLVALENTVVSTSLPTIVEDLHIGQAYVWIIDIFFLTSAAFQPLFGQLANIFGRRWVTLFIVAIFTLGSGICGGANSAAMLIAGRGVQGIGSGGINMIVEVIIGDLVPLRQRGNYMAIILSIYSVGVSLGPFVGGIIVQTTSWRWIFYINLPVGGAAFVVLYVALHVKYNKEMTFFQKLRRIDFIGNMILILSSLSVLFALTDGGSKYDWSTYNIVVPLVLGLLGFVVFPFYEASKFCIEPVMPNRLFNSRTSVIIAICTFVNSIILYWVVYFLPVYFQAVLGSTPARAGVQVIPMTVIGIPGAAISVVVLAKWGKYRILHQVGFGITTIGIGLFALQNRHATTAQWVIYQVIPALGSGMVLNTMLPAFQAGLNESDQAAATATWAFIRSLGFIWGVAIPAAVFNNRFGNLSYRIADAATRELLSHGHAYQYGSRDFVNSFAEPLKSQIIGVYSDSLRVVWFVALGVSAIPFLLSFGEEQIKLRKELDTEYGLEEKEADKVMDLKQIDKGESSGDEKKGAVNQGVGV</sequence>
<keyword evidence="3 8" id="KW-0812">Transmembrane</keyword>
<evidence type="ECO:0000256" key="7">
    <source>
        <dbReference type="SAM" id="MobiDB-lite"/>
    </source>
</evidence>
<dbReference type="GO" id="GO:0022857">
    <property type="term" value="F:transmembrane transporter activity"/>
    <property type="evidence" value="ECO:0007669"/>
    <property type="project" value="InterPro"/>
</dbReference>
<gene>
    <name evidence="10" type="ORF">VE01_05161</name>
</gene>
<dbReference type="PANTHER" id="PTHR23501">
    <property type="entry name" value="MAJOR FACILITATOR SUPERFAMILY"/>
    <property type="match status" value="1"/>
</dbReference>
<feature type="transmembrane region" description="Helical" evidence="8">
    <location>
        <begin position="46"/>
        <end position="65"/>
    </location>
</feature>
<evidence type="ECO:0000256" key="8">
    <source>
        <dbReference type="SAM" id="Phobius"/>
    </source>
</evidence>
<feature type="transmembrane region" description="Helical" evidence="8">
    <location>
        <begin position="174"/>
        <end position="198"/>
    </location>
</feature>
<dbReference type="AlphaFoldDB" id="A0A1B8GIA1"/>
<feature type="transmembrane region" description="Helical" evidence="8">
    <location>
        <begin position="518"/>
        <end position="536"/>
    </location>
</feature>
<accession>A0A1B8GIA1</accession>
<feature type="transmembrane region" description="Helical" evidence="8">
    <location>
        <begin position="312"/>
        <end position="332"/>
    </location>
</feature>
<dbReference type="InterPro" id="IPR020846">
    <property type="entry name" value="MFS_dom"/>
</dbReference>
<organism evidence="10 11">
    <name type="scientific">Pseudogymnoascus verrucosus</name>
    <dbReference type="NCBI Taxonomy" id="342668"/>
    <lineage>
        <taxon>Eukaryota</taxon>
        <taxon>Fungi</taxon>
        <taxon>Dikarya</taxon>
        <taxon>Ascomycota</taxon>
        <taxon>Pezizomycotina</taxon>
        <taxon>Leotiomycetes</taxon>
        <taxon>Thelebolales</taxon>
        <taxon>Thelebolaceae</taxon>
        <taxon>Pseudogymnoascus</taxon>
    </lineage>
</organism>
<reference evidence="11" key="2">
    <citation type="journal article" date="2018" name="Nat. Commun.">
        <title>Extreme sensitivity to ultraviolet light in the fungal pathogen causing white-nose syndrome of bats.</title>
        <authorList>
            <person name="Palmer J.M."/>
            <person name="Drees K.P."/>
            <person name="Foster J.T."/>
            <person name="Lindner D.L."/>
        </authorList>
    </citation>
    <scope>NUCLEOTIDE SEQUENCE [LARGE SCALE GENOMIC DNA]</scope>
    <source>
        <strain evidence="11">UAMH 10579</strain>
    </source>
</reference>
<dbReference type="Gene3D" id="1.20.1720.10">
    <property type="entry name" value="Multidrug resistance protein D"/>
    <property type="match status" value="1"/>
</dbReference>
<feature type="compositionally biased region" description="Polar residues" evidence="7">
    <location>
        <begin position="23"/>
        <end position="37"/>
    </location>
</feature>
<dbReference type="PROSITE" id="PS50850">
    <property type="entry name" value="MFS"/>
    <property type="match status" value="1"/>
</dbReference>
<feature type="transmembrane region" description="Helical" evidence="8">
    <location>
        <begin position="272"/>
        <end position="291"/>
    </location>
</feature>
<dbReference type="InterPro" id="IPR036259">
    <property type="entry name" value="MFS_trans_sf"/>
</dbReference>
<dbReference type="GO" id="GO:0005886">
    <property type="term" value="C:plasma membrane"/>
    <property type="evidence" value="ECO:0007669"/>
    <property type="project" value="TreeGrafter"/>
</dbReference>
<dbReference type="InterPro" id="IPR011701">
    <property type="entry name" value="MFS"/>
</dbReference>
<keyword evidence="2" id="KW-0813">Transport</keyword>
<evidence type="ECO:0000256" key="6">
    <source>
        <dbReference type="ARBA" id="ARBA00023180"/>
    </source>
</evidence>
<keyword evidence="5 8" id="KW-0472">Membrane</keyword>
<dbReference type="Proteomes" id="UP000091956">
    <property type="component" value="Unassembled WGS sequence"/>
</dbReference>
<evidence type="ECO:0000256" key="4">
    <source>
        <dbReference type="ARBA" id="ARBA00022989"/>
    </source>
</evidence>
<keyword evidence="6" id="KW-0325">Glycoprotein</keyword>
<evidence type="ECO:0000256" key="5">
    <source>
        <dbReference type="ARBA" id="ARBA00023136"/>
    </source>
</evidence>
<dbReference type="PANTHER" id="PTHR23501:SF187">
    <property type="entry name" value="MAJOR FACILITATOR SUPERFAMILY (MFS) PROFILE DOMAIN-CONTAINING PROTEIN"/>
    <property type="match status" value="1"/>
</dbReference>
<dbReference type="EMBL" id="KV460235">
    <property type="protein sequence ID" value="OBT95544.1"/>
    <property type="molecule type" value="Genomic_DNA"/>
</dbReference>
<dbReference type="Pfam" id="PF07690">
    <property type="entry name" value="MFS_1"/>
    <property type="match status" value="1"/>
</dbReference>
<evidence type="ECO:0000256" key="2">
    <source>
        <dbReference type="ARBA" id="ARBA00022448"/>
    </source>
</evidence>
<name>A0A1B8GIA1_9PEZI</name>
<keyword evidence="4 8" id="KW-1133">Transmembrane helix</keyword>
<feature type="compositionally biased region" description="Basic and acidic residues" evidence="7">
    <location>
        <begin position="563"/>
        <end position="578"/>
    </location>
</feature>
<protein>
    <recommendedName>
        <fullName evidence="9">Major facilitator superfamily (MFS) profile domain-containing protein</fullName>
    </recommendedName>
</protein>
<dbReference type="CDD" id="cd17502">
    <property type="entry name" value="MFS_Azr1_MDR_like"/>
    <property type="match status" value="1"/>
</dbReference>
<feature type="transmembrane region" description="Helical" evidence="8">
    <location>
        <begin position="378"/>
        <end position="396"/>
    </location>
</feature>
<feature type="transmembrane region" description="Helical" evidence="8">
    <location>
        <begin position="243"/>
        <end position="260"/>
    </location>
</feature>
<evidence type="ECO:0000313" key="11">
    <source>
        <dbReference type="Proteomes" id="UP000091956"/>
    </source>
</evidence>